<dbReference type="Proteomes" id="UP000813824">
    <property type="component" value="Unassembled WGS sequence"/>
</dbReference>
<dbReference type="CDD" id="cd18186">
    <property type="entry name" value="BTB_POZ_ZBTB_KLHL-like"/>
    <property type="match status" value="1"/>
</dbReference>
<evidence type="ECO:0000313" key="3">
    <source>
        <dbReference type="EMBL" id="KAH8101960.1"/>
    </source>
</evidence>
<dbReference type="InterPro" id="IPR011333">
    <property type="entry name" value="SKP1/BTB/POZ_sf"/>
</dbReference>
<dbReference type="PROSITE" id="PS50097">
    <property type="entry name" value="BTB"/>
    <property type="match status" value="1"/>
</dbReference>
<protein>
    <recommendedName>
        <fullName evidence="2">BTB domain-containing protein</fullName>
    </recommendedName>
</protein>
<dbReference type="Pfam" id="PF00651">
    <property type="entry name" value="BTB"/>
    <property type="match status" value="1"/>
</dbReference>
<dbReference type="EMBL" id="JAEVFJ010000011">
    <property type="protein sequence ID" value="KAH8101960.1"/>
    <property type="molecule type" value="Genomic_DNA"/>
</dbReference>
<organism evidence="3 4">
    <name type="scientific">Cristinia sonorae</name>
    <dbReference type="NCBI Taxonomy" id="1940300"/>
    <lineage>
        <taxon>Eukaryota</taxon>
        <taxon>Fungi</taxon>
        <taxon>Dikarya</taxon>
        <taxon>Basidiomycota</taxon>
        <taxon>Agaricomycotina</taxon>
        <taxon>Agaricomycetes</taxon>
        <taxon>Agaricomycetidae</taxon>
        <taxon>Agaricales</taxon>
        <taxon>Pleurotineae</taxon>
        <taxon>Stephanosporaceae</taxon>
        <taxon>Cristinia</taxon>
    </lineage>
</organism>
<sequence length="333" mass="38116">MSTEHTAKRRRRQSDERGPENRGAYEKGDLWFDDGNVVLVAEGTAFCVHRGVLSSKSDIFRDMFSIPQPLDEETYEGHSVVHLADLKADVYHMLAALYNGREYYHYRKRLPFNVVSALLQMGTKYEIDDLRSEGISRLRTHLPNNLCPTFHHSFESPPNVWDNTIELSAAHIIAVINLARKLDLHDLLPVAFYFCANLPTDIILDGYKDSHGTHWKLSSEDLKRCFNGRLMLQLHGWDQYRVVLRGVPSPFCDGGTQCRNALATKGRSVWTSVSPTNVDALRPLDFLGHWGLCKPCKLHFNQEREHVFNELPSIFQLEDIVSDVWPGAFLYMS</sequence>
<dbReference type="AlphaFoldDB" id="A0A8K0UQR1"/>
<reference evidence="3" key="1">
    <citation type="journal article" date="2021" name="New Phytol.">
        <title>Evolutionary innovations through gain and loss of genes in the ectomycorrhizal Boletales.</title>
        <authorList>
            <person name="Wu G."/>
            <person name="Miyauchi S."/>
            <person name="Morin E."/>
            <person name="Kuo A."/>
            <person name="Drula E."/>
            <person name="Varga T."/>
            <person name="Kohler A."/>
            <person name="Feng B."/>
            <person name="Cao Y."/>
            <person name="Lipzen A."/>
            <person name="Daum C."/>
            <person name="Hundley H."/>
            <person name="Pangilinan J."/>
            <person name="Johnson J."/>
            <person name="Barry K."/>
            <person name="LaButti K."/>
            <person name="Ng V."/>
            <person name="Ahrendt S."/>
            <person name="Min B."/>
            <person name="Choi I.G."/>
            <person name="Park H."/>
            <person name="Plett J.M."/>
            <person name="Magnuson J."/>
            <person name="Spatafora J.W."/>
            <person name="Nagy L.G."/>
            <person name="Henrissat B."/>
            <person name="Grigoriev I.V."/>
            <person name="Yang Z.L."/>
            <person name="Xu J."/>
            <person name="Martin F.M."/>
        </authorList>
    </citation>
    <scope>NUCLEOTIDE SEQUENCE</scope>
    <source>
        <strain evidence="3">KKN 215</strain>
    </source>
</reference>
<proteinExistence type="predicted"/>
<feature type="region of interest" description="Disordered" evidence="1">
    <location>
        <begin position="1"/>
        <end position="22"/>
    </location>
</feature>
<dbReference type="Gene3D" id="3.30.710.10">
    <property type="entry name" value="Potassium Channel Kv1.1, Chain A"/>
    <property type="match status" value="1"/>
</dbReference>
<dbReference type="InterPro" id="IPR000210">
    <property type="entry name" value="BTB/POZ_dom"/>
</dbReference>
<feature type="compositionally biased region" description="Basic and acidic residues" evidence="1">
    <location>
        <begin position="13"/>
        <end position="22"/>
    </location>
</feature>
<feature type="domain" description="BTB" evidence="2">
    <location>
        <begin position="35"/>
        <end position="94"/>
    </location>
</feature>
<evidence type="ECO:0000256" key="1">
    <source>
        <dbReference type="SAM" id="MobiDB-lite"/>
    </source>
</evidence>
<dbReference type="OrthoDB" id="3893071at2759"/>
<comment type="caution">
    <text evidence="3">The sequence shown here is derived from an EMBL/GenBank/DDBJ whole genome shotgun (WGS) entry which is preliminary data.</text>
</comment>
<keyword evidence="4" id="KW-1185">Reference proteome</keyword>
<name>A0A8K0UQR1_9AGAR</name>
<evidence type="ECO:0000259" key="2">
    <source>
        <dbReference type="PROSITE" id="PS50097"/>
    </source>
</evidence>
<accession>A0A8K0UQR1</accession>
<dbReference type="SMART" id="SM00225">
    <property type="entry name" value="BTB"/>
    <property type="match status" value="1"/>
</dbReference>
<gene>
    <name evidence="3" type="ORF">BXZ70DRAFT_1007189</name>
</gene>
<dbReference type="SUPFAM" id="SSF54695">
    <property type="entry name" value="POZ domain"/>
    <property type="match status" value="1"/>
</dbReference>
<evidence type="ECO:0000313" key="4">
    <source>
        <dbReference type="Proteomes" id="UP000813824"/>
    </source>
</evidence>